<dbReference type="AlphaFoldDB" id="A0A7S8J0D4"/>
<name>A0A7S8J0D4_9BACT</name>
<accession>A0A7S8J0D4</accession>
<gene>
    <name evidence="1" type="ORF">Nkreftii_002995</name>
</gene>
<protein>
    <submittedName>
        <fullName evidence="1">Uncharacterized protein</fullName>
    </submittedName>
</protein>
<sequence>MRTMRGLIRQVRRHEGRIGRVWRRISQPAAQMLLKRGASSHLYLRRCAPLMKARMGEVNHSNTSLHRKGGAA</sequence>
<evidence type="ECO:0000313" key="1">
    <source>
        <dbReference type="EMBL" id="QPD05221.1"/>
    </source>
</evidence>
<proteinExistence type="predicted"/>
<dbReference type="Proteomes" id="UP000593737">
    <property type="component" value="Chromosome"/>
</dbReference>
<reference evidence="1" key="1">
    <citation type="journal article" date="2020" name="ISME J.">
        <title>Enrichment and physiological characterization of a novel comammox Nitrospira indicates ammonium inhibition of complete nitrification.</title>
        <authorList>
            <person name="Sakoula D."/>
            <person name="Koch H."/>
            <person name="Frank J."/>
            <person name="Jetten M.S.M."/>
            <person name="van Kessel M.A.H.J."/>
            <person name="Lucker S."/>
        </authorList>
    </citation>
    <scope>NUCLEOTIDE SEQUENCE [LARGE SCALE GENOMIC DNA]</scope>
    <source>
        <strain evidence="1">Comreactor17</strain>
    </source>
</reference>
<dbReference type="EMBL" id="CP047423">
    <property type="protein sequence ID" value="QPD05221.1"/>
    <property type="molecule type" value="Genomic_DNA"/>
</dbReference>
<dbReference type="KEGG" id="nkf:Nkreftii_002995"/>
<organism evidence="1">
    <name type="scientific">Candidatus Nitrospira kreftii</name>
    <dbReference type="NCBI Taxonomy" id="2652173"/>
    <lineage>
        <taxon>Bacteria</taxon>
        <taxon>Pseudomonadati</taxon>
        <taxon>Nitrospirota</taxon>
        <taxon>Nitrospiria</taxon>
        <taxon>Nitrospirales</taxon>
        <taxon>Nitrospiraceae</taxon>
        <taxon>Nitrospira</taxon>
    </lineage>
</organism>